<keyword evidence="1" id="KW-0812">Transmembrane</keyword>
<evidence type="ECO:0000256" key="1">
    <source>
        <dbReference type="SAM" id="Phobius"/>
    </source>
</evidence>
<gene>
    <name evidence="2" type="ORF">B9Q02_09225</name>
</gene>
<sequence length="178" mass="19071">MALNSQPQQDKKVQNESKLAQIDKKSAFTFGLLASGCFLILSILLTDSLGLNFASTPLCYAFSVAPFSLSVGVVVGTILLALVFAVLWTLFGAFKARLKDVEQGAGYGMLFGLALWVLFGLIVSQLIQARVFASTKIFNLGSAGIIEISQLVGFFVYGLVAGFLTAFTSQVRGLKNEN</sequence>
<evidence type="ECO:0000313" key="2">
    <source>
        <dbReference type="EMBL" id="PSN84671.1"/>
    </source>
</evidence>
<feature type="transmembrane region" description="Helical" evidence="1">
    <location>
        <begin position="148"/>
        <end position="167"/>
    </location>
</feature>
<organism evidence="2 3">
    <name type="scientific">Candidatus Marsarchaeota G1 archaeon BE_D</name>
    <dbReference type="NCBI Taxonomy" id="1978156"/>
    <lineage>
        <taxon>Archaea</taxon>
        <taxon>Candidatus Marsarchaeota</taxon>
        <taxon>Candidatus Marsarchaeota group 1</taxon>
    </lineage>
</organism>
<protein>
    <submittedName>
        <fullName evidence="2">Uncharacterized protein</fullName>
    </submittedName>
</protein>
<feature type="transmembrane region" description="Helical" evidence="1">
    <location>
        <begin position="106"/>
        <end position="128"/>
    </location>
</feature>
<feature type="transmembrane region" description="Helical" evidence="1">
    <location>
        <begin position="27"/>
        <end position="45"/>
    </location>
</feature>
<dbReference type="Proteomes" id="UP000240569">
    <property type="component" value="Unassembled WGS sequence"/>
</dbReference>
<proteinExistence type="predicted"/>
<reference evidence="2 3" key="1">
    <citation type="submission" date="2017-04" db="EMBL/GenBank/DDBJ databases">
        <title>Novel microbial lineages endemic to geothermal iron-oxide mats fill important gaps in the evolutionary history of Archaea.</title>
        <authorList>
            <person name="Jay Z.J."/>
            <person name="Beam J.P."/>
            <person name="Dlakic M."/>
            <person name="Rusch D.B."/>
            <person name="Kozubal M.A."/>
            <person name="Inskeep W.P."/>
        </authorList>
    </citation>
    <scope>NUCLEOTIDE SEQUENCE [LARGE SCALE GENOMIC DNA]</scope>
    <source>
        <strain evidence="2">BE_D</strain>
    </source>
</reference>
<evidence type="ECO:0000313" key="3">
    <source>
        <dbReference type="Proteomes" id="UP000240569"/>
    </source>
</evidence>
<feature type="transmembrane region" description="Helical" evidence="1">
    <location>
        <begin position="65"/>
        <end position="94"/>
    </location>
</feature>
<keyword evidence="1" id="KW-1133">Transmembrane helix</keyword>
<accession>A0A2R6AE62</accession>
<keyword evidence="1" id="KW-0472">Membrane</keyword>
<dbReference type="AlphaFoldDB" id="A0A2R6AE62"/>
<name>A0A2R6AE62_9ARCH</name>
<dbReference type="EMBL" id="NEXD01000073">
    <property type="protein sequence ID" value="PSN84671.1"/>
    <property type="molecule type" value="Genomic_DNA"/>
</dbReference>
<comment type="caution">
    <text evidence="2">The sequence shown here is derived from an EMBL/GenBank/DDBJ whole genome shotgun (WGS) entry which is preliminary data.</text>
</comment>